<dbReference type="Proteomes" id="UP000813444">
    <property type="component" value="Unassembled WGS sequence"/>
</dbReference>
<dbReference type="InterPro" id="IPR041823">
    <property type="entry name" value="YHR202W_N"/>
</dbReference>
<keyword evidence="1" id="KW-0521">NADP</keyword>
<dbReference type="GO" id="GO:0016787">
    <property type="term" value="F:hydrolase activity"/>
    <property type="evidence" value="ECO:0007669"/>
    <property type="project" value="InterPro"/>
</dbReference>
<dbReference type="CDD" id="cd05233">
    <property type="entry name" value="SDR_c"/>
    <property type="match status" value="1"/>
</dbReference>
<dbReference type="Pfam" id="PF21953">
    <property type="entry name" value="NadN_nucleosid_C"/>
    <property type="match status" value="1"/>
</dbReference>
<dbReference type="Gene3D" id="3.60.21.10">
    <property type="match status" value="1"/>
</dbReference>
<evidence type="ECO:0000259" key="4">
    <source>
        <dbReference type="Pfam" id="PF00149"/>
    </source>
</evidence>
<keyword evidence="7" id="KW-1185">Reference proteome</keyword>
<dbReference type="GO" id="GO:0005576">
    <property type="term" value="C:extracellular region"/>
    <property type="evidence" value="ECO:0007669"/>
    <property type="project" value="UniProtKB-ARBA"/>
</dbReference>
<keyword evidence="2" id="KW-0175">Coiled coil</keyword>
<dbReference type="OrthoDB" id="7722975at2759"/>
<dbReference type="InterPro" id="IPR006179">
    <property type="entry name" value="5_nucleotidase/apyrase"/>
</dbReference>
<dbReference type="AlphaFoldDB" id="A0A8K0WRN6"/>
<dbReference type="InterPro" id="IPR029052">
    <property type="entry name" value="Metallo-depent_PP-like"/>
</dbReference>
<dbReference type="EMBL" id="JAGPNK010000008">
    <property type="protein sequence ID" value="KAH7316788.1"/>
    <property type="molecule type" value="Genomic_DNA"/>
</dbReference>
<dbReference type="FunFam" id="3.60.21.10:FF:000043">
    <property type="entry name" value="Ser/Thr protein phosphatase family"/>
    <property type="match status" value="1"/>
</dbReference>
<evidence type="ECO:0000313" key="7">
    <source>
        <dbReference type="Proteomes" id="UP000813444"/>
    </source>
</evidence>
<evidence type="ECO:0000313" key="6">
    <source>
        <dbReference type="EMBL" id="KAH7316788.1"/>
    </source>
</evidence>
<feature type="chain" id="PRO_5035481818" evidence="3">
    <location>
        <begin position="19"/>
        <end position="889"/>
    </location>
</feature>
<dbReference type="Gene3D" id="3.90.780.10">
    <property type="entry name" value="5'-Nucleotidase, C-terminal domain"/>
    <property type="match status" value="2"/>
</dbReference>
<proteinExistence type="predicted"/>
<dbReference type="PANTHER" id="PTHR11575:SF43">
    <property type="entry name" value="SER_THR PROTEIN PHOSPHATASE FAMILY (AFU_ORTHOLOGUE AFUA_3G04160)"/>
    <property type="match status" value="1"/>
</dbReference>
<dbReference type="InterPro" id="IPR036907">
    <property type="entry name" value="5'-Nucleotdase_C_sf"/>
</dbReference>
<dbReference type="InterPro" id="IPR002347">
    <property type="entry name" value="SDR_fam"/>
</dbReference>
<name>A0A8K0WRN6_9HYPO</name>
<dbReference type="GO" id="GO:0009166">
    <property type="term" value="P:nucleotide catabolic process"/>
    <property type="evidence" value="ECO:0007669"/>
    <property type="project" value="InterPro"/>
</dbReference>
<dbReference type="FunFam" id="3.40.50.720:FF:000084">
    <property type="entry name" value="Short-chain dehydrogenase reductase"/>
    <property type="match status" value="1"/>
</dbReference>
<feature type="domain" description="Putative 5'-nucleotidase C-terminal" evidence="5">
    <location>
        <begin position="366"/>
        <end position="581"/>
    </location>
</feature>
<evidence type="ECO:0000259" key="5">
    <source>
        <dbReference type="Pfam" id="PF21953"/>
    </source>
</evidence>
<feature type="domain" description="Calcineurin-like phosphoesterase" evidence="4">
    <location>
        <begin position="40"/>
        <end position="263"/>
    </location>
</feature>
<dbReference type="PANTHER" id="PTHR11575">
    <property type="entry name" value="5'-NUCLEOTIDASE-RELATED"/>
    <property type="match status" value="1"/>
</dbReference>
<protein>
    <submittedName>
        <fullName evidence="6">Metallo-dependent phosphatase-like protein</fullName>
    </submittedName>
</protein>
<reference evidence="6" key="1">
    <citation type="journal article" date="2021" name="Nat. Commun.">
        <title>Genetic determinants of endophytism in the Arabidopsis root mycobiome.</title>
        <authorList>
            <person name="Mesny F."/>
            <person name="Miyauchi S."/>
            <person name="Thiergart T."/>
            <person name="Pickel B."/>
            <person name="Atanasova L."/>
            <person name="Karlsson M."/>
            <person name="Huettel B."/>
            <person name="Barry K.W."/>
            <person name="Haridas S."/>
            <person name="Chen C."/>
            <person name="Bauer D."/>
            <person name="Andreopoulos W."/>
            <person name="Pangilinan J."/>
            <person name="LaButti K."/>
            <person name="Riley R."/>
            <person name="Lipzen A."/>
            <person name="Clum A."/>
            <person name="Drula E."/>
            <person name="Henrissat B."/>
            <person name="Kohler A."/>
            <person name="Grigoriev I.V."/>
            <person name="Martin F.M."/>
            <person name="Hacquard S."/>
        </authorList>
    </citation>
    <scope>NUCLEOTIDE SEQUENCE</scope>
    <source>
        <strain evidence="6">MPI-CAGE-CH-0235</strain>
    </source>
</reference>
<sequence length="889" mass="98585">MIPRSTLLGASLAIVAKASQPGAVEPVAAPMRDLTWGQLNFLHTTDTHGWLGGHLLEPQYSADWGDYVSFAEHMRKDADDKGVDLLLIDTGDRVEGNGLYDASSPKGLFQYDIFAEQRIDLICTGNHELYQRYSADRENNTTVPHYKDNYIASNLDYIDPTSGERHPMAQRYRRFKTKNQGLDVVAFGFIFDFTGNANNTVVQPVAETIKEDWFKEAMLLKPDVFIVIGHVGMRMKEYETIFDAMRNEDWNTPIVFFGGHAHVRDARSFDSRAFAMASGRYLETIGWMSVDGIKGKSKRSTDDVSAEASISFSRRYIDNNLFGMYHHTNRNASTFPTEHGQKVSASITRARKALDLDYTFGCAPRTLWMSRAQFPSKDNIYSWIQDEVFPQVVVNEERKGKSRIAIMNSGGIRFDIFKGKFTRDSTYIVSPFTSTFKYIPDVPYSIASKVLPILNSGSRIFGEALDHRFLDLPEQMSHSHGIVVEEEQGNETAEEEEQEEEQQRLELRNVQEPLGEASEPTLISGYTTKDDLGSDGDDTVHQAIKFHSIPNCIQAEIEFPKEGSPETVDVVFIDFVQPWVLPALKFSGGDYTEADVKDYMEGTLTYKLAEWIKNNWDGDSNNRPPAMSSSLQGKVVIVTGSGGGIGRATAEAYLEAGANVVVCDINMERLVDVQNELSDRFGDKRTLVVHADVTDEESVKSLMANATAHFGGLDVVVNNAGVMDQFEPAAALDRANWDRIMAVNLTGPFLVTKHAVQRFEALGKGGTIINIGSSGSHHGMMGGAAFTASQHGLVGLTKNTAGFYGRKGIWCIALMPGATEHTNWLDAFEGPYSRDSLMFAQGLCPGYIANETNLVPKTVAKYILFLSDDEVARGASGSSIVFNKNWPVK</sequence>
<dbReference type="PRINTS" id="PR00081">
    <property type="entry name" value="GDHRDH"/>
</dbReference>
<evidence type="ECO:0000256" key="2">
    <source>
        <dbReference type="SAM" id="Coils"/>
    </source>
</evidence>
<dbReference type="SUPFAM" id="SSF56300">
    <property type="entry name" value="Metallo-dependent phosphatases"/>
    <property type="match status" value="1"/>
</dbReference>
<comment type="caution">
    <text evidence="6">The sequence shown here is derived from an EMBL/GenBank/DDBJ whole genome shotgun (WGS) entry which is preliminary data.</text>
</comment>
<dbReference type="InterPro" id="IPR004843">
    <property type="entry name" value="Calcineurin-like_PHP"/>
</dbReference>
<dbReference type="Gene3D" id="3.40.50.720">
    <property type="entry name" value="NAD(P)-binding Rossmann-like Domain"/>
    <property type="match status" value="1"/>
</dbReference>
<dbReference type="SUPFAM" id="SSF55816">
    <property type="entry name" value="5'-nucleotidase (syn. UDP-sugar hydrolase), C-terminal domain"/>
    <property type="match status" value="1"/>
</dbReference>
<evidence type="ECO:0000256" key="3">
    <source>
        <dbReference type="SAM" id="SignalP"/>
    </source>
</evidence>
<dbReference type="FunFam" id="3.90.780.10:FF:000008">
    <property type="entry name" value="Ser/Thr protein phosphatase family"/>
    <property type="match status" value="1"/>
</dbReference>
<accession>A0A8K0WRN6</accession>
<keyword evidence="3" id="KW-0732">Signal</keyword>
<evidence type="ECO:0000256" key="1">
    <source>
        <dbReference type="ARBA" id="ARBA00022857"/>
    </source>
</evidence>
<gene>
    <name evidence="6" type="ORF">B0I35DRAFT_479604</name>
</gene>
<dbReference type="InterPro" id="IPR036291">
    <property type="entry name" value="NAD(P)-bd_dom_sf"/>
</dbReference>
<feature type="coiled-coil region" evidence="2">
    <location>
        <begin position="483"/>
        <end position="510"/>
    </location>
</feature>
<feature type="signal peptide" evidence="3">
    <location>
        <begin position="1"/>
        <end position="18"/>
    </location>
</feature>
<organism evidence="6 7">
    <name type="scientific">Stachybotrys elegans</name>
    <dbReference type="NCBI Taxonomy" id="80388"/>
    <lineage>
        <taxon>Eukaryota</taxon>
        <taxon>Fungi</taxon>
        <taxon>Dikarya</taxon>
        <taxon>Ascomycota</taxon>
        <taxon>Pezizomycotina</taxon>
        <taxon>Sordariomycetes</taxon>
        <taxon>Hypocreomycetidae</taxon>
        <taxon>Hypocreales</taxon>
        <taxon>Stachybotryaceae</taxon>
        <taxon>Stachybotrys</taxon>
    </lineage>
</organism>
<dbReference type="GO" id="GO:0005829">
    <property type="term" value="C:cytosol"/>
    <property type="evidence" value="ECO:0007669"/>
    <property type="project" value="TreeGrafter"/>
</dbReference>
<dbReference type="Pfam" id="PF00106">
    <property type="entry name" value="adh_short"/>
    <property type="match status" value="1"/>
</dbReference>
<dbReference type="InterPro" id="IPR053828">
    <property type="entry name" value="Nucleosidase_C"/>
</dbReference>
<dbReference type="Pfam" id="PF00149">
    <property type="entry name" value="Metallophos"/>
    <property type="match status" value="1"/>
</dbReference>
<dbReference type="CDD" id="cd07407">
    <property type="entry name" value="MPP_YHR202W_N"/>
    <property type="match status" value="1"/>
</dbReference>
<dbReference type="SUPFAM" id="SSF51735">
    <property type="entry name" value="NAD(P)-binding Rossmann-fold domains"/>
    <property type="match status" value="1"/>
</dbReference>
<dbReference type="PRINTS" id="PR00080">
    <property type="entry name" value="SDRFAMILY"/>
</dbReference>
<dbReference type="FunFam" id="3.90.780.10:FF:000009">
    <property type="entry name" value="Ser/Thr protein phosphatase family"/>
    <property type="match status" value="1"/>
</dbReference>